<dbReference type="AlphaFoldDB" id="H1CXE2"/>
<organism evidence="2 3">
    <name type="scientific">Dialister succinatiphilus YIT 11850</name>
    <dbReference type="NCBI Taxonomy" id="742743"/>
    <lineage>
        <taxon>Bacteria</taxon>
        <taxon>Bacillati</taxon>
        <taxon>Bacillota</taxon>
        <taxon>Negativicutes</taxon>
        <taxon>Veillonellales</taxon>
        <taxon>Veillonellaceae</taxon>
        <taxon>Dialister</taxon>
    </lineage>
</organism>
<reference evidence="2 3" key="1">
    <citation type="submission" date="2011-11" db="EMBL/GenBank/DDBJ databases">
        <title>The Genome Sequence of Dialister succinatiphilus YIT 11850.</title>
        <authorList>
            <consortium name="The Broad Institute Genome Sequencing Platform"/>
            <person name="Earl A."/>
            <person name="Ward D."/>
            <person name="Feldgarden M."/>
            <person name="Gevers D."/>
            <person name="Morotomi M."/>
            <person name="Young S.K."/>
            <person name="Zeng Q."/>
            <person name="Gargeya S."/>
            <person name="Fitzgerald M."/>
            <person name="Haas B."/>
            <person name="Abouelleil A."/>
            <person name="Alvarado L."/>
            <person name="Arachchi H.M."/>
            <person name="Berlin A."/>
            <person name="Brown A."/>
            <person name="Chapman S.B."/>
            <person name="Dunbar C."/>
            <person name="Gearin G."/>
            <person name="Goldberg J."/>
            <person name="Griggs A."/>
            <person name="Gujja S."/>
            <person name="Heiman D."/>
            <person name="Howarth C."/>
            <person name="Lui A."/>
            <person name="MacDonald P.J.P."/>
            <person name="Montmayeur A."/>
            <person name="Murphy C."/>
            <person name="Neiman D."/>
            <person name="Pearson M."/>
            <person name="Priest M."/>
            <person name="Roberts A."/>
            <person name="Saif S."/>
            <person name="Shea T."/>
            <person name="Sisk P."/>
            <person name="Stolte C."/>
            <person name="Sykes S."/>
            <person name="Wortman J."/>
            <person name="Nusbaum C."/>
            <person name="Birren B."/>
        </authorList>
    </citation>
    <scope>NUCLEOTIDE SEQUENCE [LARGE SCALE GENOMIC DNA]</scope>
    <source>
        <strain evidence="2 3">YIT 11850</strain>
    </source>
</reference>
<dbReference type="EMBL" id="ADLT01000001">
    <property type="protein sequence ID" value="EHO63973.1"/>
    <property type="molecule type" value="Genomic_DNA"/>
</dbReference>
<dbReference type="Proteomes" id="UP000003277">
    <property type="component" value="Unassembled WGS sequence"/>
</dbReference>
<keyword evidence="1" id="KW-0175">Coiled coil</keyword>
<feature type="coiled-coil region" evidence="1">
    <location>
        <begin position="1"/>
        <end position="35"/>
    </location>
</feature>
<dbReference type="HOGENOM" id="CLU_128657_0_0_9"/>
<keyword evidence="3" id="KW-1185">Reference proteome</keyword>
<sequence length="179" mass="20132">MKSSEEVVMAYVRQLEDMEEEVSRLLSENRILKGRLEGARRAGTPIDSELLSAGKEKDLYPGERHEILMDILKSVRKDMKDGTRRADILDDLIKANPVSGEPKRRSEAVKVALKGYRGLDDNTKRKLAVLGIEGNEKHSKHYILRYYGDSRYMVTMTASGSDAGRGGLNLASDVVRNFF</sequence>
<name>H1CXE2_9FIRM</name>
<dbReference type="OrthoDB" id="6057646at2"/>
<evidence type="ECO:0000313" key="3">
    <source>
        <dbReference type="Proteomes" id="UP000003277"/>
    </source>
</evidence>
<evidence type="ECO:0000256" key="1">
    <source>
        <dbReference type="SAM" id="Coils"/>
    </source>
</evidence>
<dbReference type="RefSeq" id="WP_008858537.1">
    <property type="nucleotide sequence ID" value="NZ_JH591187.1"/>
</dbReference>
<protein>
    <submittedName>
        <fullName evidence="2">Uncharacterized protein</fullName>
    </submittedName>
</protein>
<gene>
    <name evidence="2" type="ORF">HMPREF9453_00030</name>
</gene>
<dbReference type="STRING" id="742743.HMPREF9453_00030"/>
<comment type="caution">
    <text evidence="2">The sequence shown here is derived from an EMBL/GenBank/DDBJ whole genome shotgun (WGS) entry which is preliminary data.</text>
</comment>
<dbReference type="eggNOG" id="ENOG502Z8RR">
    <property type="taxonomic scope" value="Bacteria"/>
</dbReference>
<accession>H1CXE2</accession>
<dbReference type="PATRIC" id="fig|742743.3.peg.32"/>
<proteinExistence type="predicted"/>
<evidence type="ECO:0000313" key="2">
    <source>
        <dbReference type="EMBL" id="EHO63973.1"/>
    </source>
</evidence>